<dbReference type="InterPro" id="IPR022385">
    <property type="entry name" value="Rhs_assc_core"/>
</dbReference>
<reference evidence="1" key="1">
    <citation type="submission" date="2013-07" db="EMBL/GenBank/DDBJ databases">
        <title>Sub-species coevolution in mutualistic symbiosis.</title>
        <authorList>
            <person name="Murfin K."/>
            <person name="Klassen J."/>
            <person name="Lee M."/>
            <person name="Forst S."/>
            <person name="Stock P."/>
            <person name="Goodrich-Blair H."/>
        </authorList>
    </citation>
    <scope>NUCLEOTIDE SEQUENCE [LARGE SCALE GENOMIC DNA]</scope>
    <source>
        <strain evidence="1">Kraussei Quebec</strain>
    </source>
</reference>
<keyword evidence="2" id="KW-1185">Reference proteome</keyword>
<dbReference type="HOGENOM" id="CLU_2830312_0_0_6"/>
<dbReference type="NCBIfam" id="TIGR03696">
    <property type="entry name" value="Rhs_assc_core"/>
    <property type="match status" value="1"/>
</dbReference>
<evidence type="ECO:0000313" key="1">
    <source>
        <dbReference type="EMBL" id="CDH19146.1"/>
    </source>
</evidence>
<gene>
    <name evidence="1" type="ORF">XBKQ1_1880004</name>
</gene>
<dbReference type="EMBL" id="CBSY010000099">
    <property type="protein sequence ID" value="CDH19146.1"/>
    <property type="molecule type" value="Genomic_DNA"/>
</dbReference>
<dbReference type="AlphaFoldDB" id="A0A077PEQ8"/>
<evidence type="ECO:0008006" key="3">
    <source>
        <dbReference type="Google" id="ProtNLM"/>
    </source>
</evidence>
<name>A0A077PEQ8_XENBV</name>
<sequence length="66" mass="7352">MLGVAGENAEFDPGLKYAGQWLDEESRLVYNRFRYYSTVVGCYLTPDLLGLPSGENLYAYVPNPTG</sequence>
<evidence type="ECO:0000313" key="2">
    <source>
        <dbReference type="Proteomes" id="UP000028500"/>
    </source>
</evidence>
<accession>A0A077PEQ8</accession>
<organism evidence="1 2">
    <name type="scientific">Xenorhabdus bovienii str. kraussei Quebec</name>
    <dbReference type="NCBI Taxonomy" id="1398203"/>
    <lineage>
        <taxon>Bacteria</taxon>
        <taxon>Pseudomonadati</taxon>
        <taxon>Pseudomonadota</taxon>
        <taxon>Gammaproteobacteria</taxon>
        <taxon>Enterobacterales</taxon>
        <taxon>Morganellaceae</taxon>
        <taxon>Xenorhabdus</taxon>
    </lineage>
</organism>
<dbReference type="Proteomes" id="UP000028500">
    <property type="component" value="Unassembled WGS sequence"/>
</dbReference>
<dbReference type="PRINTS" id="PR00394">
    <property type="entry name" value="RHSPROTEIN"/>
</dbReference>
<comment type="caution">
    <text evidence="1">The sequence shown here is derived from an EMBL/GenBank/DDBJ whole genome shotgun (WGS) entry which is preliminary data.</text>
</comment>
<dbReference type="Gene3D" id="2.180.10.10">
    <property type="entry name" value="RHS repeat-associated core"/>
    <property type="match status" value="1"/>
</dbReference>
<proteinExistence type="predicted"/>
<protein>
    <recommendedName>
        <fullName evidence="3">Rhs family protein</fullName>
    </recommendedName>
</protein>